<dbReference type="PANTHER" id="PTHR30050">
    <property type="entry name" value="CHROMOSOMAL REPLICATION INITIATOR PROTEIN DNAA"/>
    <property type="match status" value="1"/>
</dbReference>
<dbReference type="PANTHER" id="PTHR30050:SF4">
    <property type="entry name" value="ATP-BINDING PROTEIN RV3427C IN INSERTION SEQUENCE-RELATED"/>
    <property type="match status" value="1"/>
</dbReference>
<reference evidence="2" key="1">
    <citation type="journal article" date="2021" name="Proc. Natl. Acad. Sci. U.S.A.">
        <title>A Catalog of Tens of Thousands of Viruses from Human Metagenomes Reveals Hidden Associations with Chronic Diseases.</title>
        <authorList>
            <person name="Tisza M.J."/>
            <person name="Buck C.B."/>
        </authorList>
    </citation>
    <scope>NUCLEOTIDE SEQUENCE</scope>
    <source>
        <strain evidence="2">Ct0uL16</strain>
    </source>
</reference>
<dbReference type="NCBIfam" id="NF005992">
    <property type="entry name" value="PRK08116.1"/>
    <property type="match status" value="1"/>
</dbReference>
<dbReference type="InterPro" id="IPR002611">
    <property type="entry name" value="IstB_ATP-bd"/>
</dbReference>
<dbReference type="CDD" id="cd00009">
    <property type="entry name" value="AAA"/>
    <property type="match status" value="1"/>
</dbReference>
<sequence length="280" mass="32262">MDILNAISAMAKKSMVNIPQNEGDYINADGLLCCGKCRTPKQVEIVVGNRKFRPLCLCKCEEERVKEEDRLWKKKQLQIQIDCLRKDCFSKSDMGAWNFENDDMSNAKITDIMKRYVENFSELRKNGQGLLLYGKCGAGKTFAACEVANALIDRCYPVLVTNFAQLLNRLQNTYERQDFIDSLNYYVLIVIDDLGIERDSAYAKEQVYNIIDARYRAGLPMIITTNLTLDELKNPSSTDNRRIYDRILEKCYPIEFTGGNHRRKNIRESFDDLTKLLGVE</sequence>
<dbReference type="GO" id="GO:0006260">
    <property type="term" value="P:DNA replication"/>
    <property type="evidence" value="ECO:0007669"/>
    <property type="project" value="TreeGrafter"/>
</dbReference>
<dbReference type="GO" id="GO:0004386">
    <property type="term" value="F:helicase activity"/>
    <property type="evidence" value="ECO:0007669"/>
    <property type="project" value="UniProtKB-KW"/>
</dbReference>
<dbReference type="Gene3D" id="3.40.50.300">
    <property type="entry name" value="P-loop containing nucleotide triphosphate hydrolases"/>
    <property type="match status" value="1"/>
</dbReference>
<keyword evidence="2" id="KW-0067">ATP-binding</keyword>
<dbReference type="InterPro" id="IPR027417">
    <property type="entry name" value="P-loop_NTPase"/>
</dbReference>
<proteinExistence type="predicted"/>
<evidence type="ECO:0000259" key="1">
    <source>
        <dbReference type="Pfam" id="PF01695"/>
    </source>
</evidence>
<dbReference type="SUPFAM" id="SSF52540">
    <property type="entry name" value="P-loop containing nucleoside triphosphate hydrolases"/>
    <property type="match status" value="1"/>
</dbReference>
<dbReference type="EMBL" id="BK015578">
    <property type="protein sequence ID" value="DAE14238.1"/>
    <property type="molecule type" value="Genomic_DNA"/>
</dbReference>
<keyword evidence="2" id="KW-0378">Hydrolase</keyword>
<dbReference type="Pfam" id="PF01695">
    <property type="entry name" value="IstB_IS21"/>
    <property type="match status" value="1"/>
</dbReference>
<keyword evidence="2" id="KW-0547">Nucleotide-binding</keyword>
<dbReference type="GO" id="GO:0005524">
    <property type="term" value="F:ATP binding"/>
    <property type="evidence" value="ECO:0007669"/>
    <property type="project" value="InterPro"/>
</dbReference>
<keyword evidence="2" id="KW-0347">Helicase</keyword>
<accession>A0A8S5Q4H9</accession>
<feature type="domain" description="IstB-like ATP-binding" evidence="1">
    <location>
        <begin position="114"/>
        <end position="268"/>
    </location>
</feature>
<organism evidence="2">
    <name type="scientific">Siphoviridae sp. ct0uL16</name>
    <dbReference type="NCBI Taxonomy" id="2825299"/>
    <lineage>
        <taxon>Viruses</taxon>
        <taxon>Duplodnaviria</taxon>
        <taxon>Heunggongvirae</taxon>
        <taxon>Uroviricota</taxon>
        <taxon>Caudoviricetes</taxon>
    </lineage>
</organism>
<name>A0A8S5Q4H9_9CAUD</name>
<evidence type="ECO:0000313" key="2">
    <source>
        <dbReference type="EMBL" id="DAE14238.1"/>
    </source>
</evidence>
<protein>
    <submittedName>
        <fullName evidence="2">Replicative helicase</fullName>
    </submittedName>
</protein>